<dbReference type="Gene3D" id="3.40.50.11780">
    <property type="match status" value="2"/>
</dbReference>
<feature type="domain" description="Tail sheath protein C-terminal" evidence="3">
    <location>
        <begin position="391"/>
        <end position="493"/>
    </location>
</feature>
<accession>A0A239C2D0</accession>
<evidence type="ECO:0000313" key="4">
    <source>
        <dbReference type="EMBL" id="SNS14455.1"/>
    </source>
</evidence>
<sequence>MPSQLTYPGVYVEEIPSGVRAITGVATSIAAFVGWAPRGPVDQAGHVLSWGDYDRLFGGLHRDSLMSYAVSHFFAGGGHEAYVIRVADPAATPATLTVGDLTLVATGPGTWARDYGVDITTRDVDGGQRFGLTVFRRPPGTTGRQVAEVFENLSLDPVDARFVESVVNEQSEVLNATVADGGTSISATDEDGAMLDGGDDGAVLDPALPEFFAQAWPTEPDDDGHLGGVRHLDRVDLFNLLVVPGLTDRTQLATLAGFCREHRAFLIADGEKTLNEGAVEPITDDSGINAALYYPWVRLADPLQEGRLRDFPPSGIVAGVYARTDTTRGVWKAPAGIDASLAPVRDLLNKLTDTELGLLNKKGVNALRTFPVYGPVVWGARTCRGNDEIGSEWKYVPVRRTALFIEETLRRSLKWVVFEPNDAPLWAQIRLNVGAFMHDQFRKGAFQGASPREAYFVKCDGETTTQNDRNLGIVNVVVGFAPLKPAEFVVLKLQQMAGQVQA</sequence>
<proteinExistence type="inferred from homology"/>
<name>A0A239C2D0_9ACTN</name>
<protein>
    <recommendedName>
        <fullName evidence="6">Tail sheath protein C-terminal domain-containing protein</fullName>
    </recommendedName>
</protein>
<evidence type="ECO:0000313" key="5">
    <source>
        <dbReference type="Proteomes" id="UP000198373"/>
    </source>
</evidence>
<dbReference type="PANTHER" id="PTHR35861:SF1">
    <property type="entry name" value="PHAGE TAIL SHEATH PROTEIN"/>
    <property type="match status" value="1"/>
</dbReference>
<feature type="domain" description="Tail sheath protein subtilisin-like" evidence="2">
    <location>
        <begin position="238"/>
        <end position="383"/>
    </location>
</feature>
<keyword evidence="5" id="KW-1185">Reference proteome</keyword>
<dbReference type="Pfam" id="PF04984">
    <property type="entry name" value="Phage_sheath_1"/>
    <property type="match status" value="1"/>
</dbReference>
<dbReference type="AlphaFoldDB" id="A0A239C2D0"/>
<evidence type="ECO:0000256" key="1">
    <source>
        <dbReference type="ARBA" id="ARBA00008005"/>
    </source>
</evidence>
<evidence type="ECO:0000259" key="2">
    <source>
        <dbReference type="Pfam" id="PF04984"/>
    </source>
</evidence>
<dbReference type="InterPro" id="IPR035089">
    <property type="entry name" value="Phage_sheath_subtilisin"/>
</dbReference>
<dbReference type="Proteomes" id="UP000198373">
    <property type="component" value="Unassembled WGS sequence"/>
</dbReference>
<organism evidence="4 5">
    <name type="scientific">Geodermatophilus pulveris</name>
    <dbReference type="NCBI Taxonomy" id="1564159"/>
    <lineage>
        <taxon>Bacteria</taxon>
        <taxon>Bacillati</taxon>
        <taxon>Actinomycetota</taxon>
        <taxon>Actinomycetes</taxon>
        <taxon>Geodermatophilales</taxon>
        <taxon>Geodermatophilaceae</taxon>
        <taxon>Geodermatophilus</taxon>
    </lineage>
</organism>
<dbReference type="InterPro" id="IPR052042">
    <property type="entry name" value="Tail_sheath_structural"/>
</dbReference>
<reference evidence="5" key="1">
    <citation type="submission" date="2017-06" db="EMBL/GenBank/DDBJ databases">
        <authorList>
            <person name="Varghese N."/>
            <person name="Submissions S."/>
        </authorList>
    </citation>
    <scope>NUCLEOTIDE SEQUENCE [LARGE SCALE GENOMIC DNA]</scope>
    <source>
        <strain evidence="5">DSM 46839</strain>
    </source>
</reference>
<gene>
    <name evidence="4" type="ORF">SAMN06893096_102213</name>
</gene>
<dbReference type="InterPro" id="IPR020287">
    <property type="entry name" value="Tail_sheath_C"/>
</dbReference>
<dbReference type="Pfam" id="PF17482">
    <property type="entry name" value="Phage_sheath_1C"/>
    <property type="match status" value="1"/>
</dbReference>
<dbReference type="EMBL" id="FZOO01000002">
    <property type="protein sequence ID" value="SNS14455.1"/>
    <property type="molecule type" value="Genomic_DNA"/>
</dbReference>
<evidence type="ECO:0008006" key="6">
    <source>
        <dbReference type="Google" id="ProtNLM"/>
    </source>
</evidence>
<dbReference type="RefSeq" id="WP_089304423.1">
    <property type="nucleotide sequence ID" value="NZ_FZOO01000002.1"/>
</dbReference>
<evidence type="ECO:0000259" key="3">
    <source>
        <dbReference type="Pfam" id="PF17482"/>
    </source>
</evidence>
<comment type="similarity">
    <text evidence="1">Belongs to the myoviridae tail sheath protein family.</text>
</comment>
<dbReference type="PANTHER" id="PTHR35861">
    <property type="match status" value="1"/>
</dbReference>
<dbReference type="OrthoDB" id="9767864at2"/>